<organism evidence="2 3">
    <name type="scientific">Cristinia sonorae</name>
    <dbReference type="NCBI Taxonomy" id="1940300"/>
    <lineage>
        <taxon>Eukaryota</taxon>
        <taxon>Fungi</taxon>
        <taxon>Dikarya</taxon>
        <taxon>Basidiomycota</taxon>
        <taxon>Agaricomycotina</taxon>
        <taxon>Agaricomycetes</taxon>
        <taxon>Agaricomycetidae</taxon>
        <taxon>Agaricales</taxon>
        <taxon>Pleurotineae</taxon>
        <taxon>Stephanosporaceae</taxon>
        <taxon>Cristinia</taxon>
    </lineage>
</organism>
<dbReference type="OrthoDB" id="432412at2759"/>
<gene>
    <name evidence="2" type="ORF">BXZ70DRAFT_1009266</name>
</gene>
<proteinExistence type="predicted"/>
<comment type="caution">
    <text evidence="2">The sequence shown here is derived from an EMBL/GenBank/DDBJ whole genome shotgun (WGS) entry which is preliminary data.</text>
</comment>
<evidence type="ECO:0000313" key="2">
    <source>
        <dbReference type="EMBL" id="KAH8099459.1"/>
    </source>
</evidence>
<sequence length="329" mass="36857">MNIKSSALVLRSGRQELLGHLLRIVKVRNEGALSLAMLHTCWNISVKRGKERRGMFSPTTITRQLEELNLIKCSLLNDEHIALTDSGQWEALLQNSEDVSALPTPDSALRFQVKCENVPIWFEVNVPDDYGAQESNGLALDGIVSVRGDQITRSEQEGWQRIVKQSSEELGESEYPIFELLVTHLLPQLHASRASDTLDPSNSSQAPELILDMTYHALLTSHHLISPTKRRSLQQWSSQLAVSGFAKVGYPGVIYCQGSQSGVEQFVANVKAMQWLALRLRFVEPPVDDIVEGERKWIELEKVGEVVQEMRRLGRERYVVEMGIGSAGT</sequence>
<dbReference type="Proteomes" id="UP000813824">
    <property type="component" value="Unassembled WGS sequence"/>
</dbReference>
<keyword evidence="3" id="KW-1185">Reference proteome</keyword>
<name>A0A8K0UNL9_9AGAR</name>
<evidence type="ECO:0000313" key="3">
    <source>
        <dbReference type="Proteomes" id="UP000813824"/>
    </source>
</evidence>
<dbReference type="CDD" id="cd24163">
    <property type="entry name" value="RWDD2_C"/>
    <property type="match status" value="1"/>
</dbReference>
<accession>A0A8K0UNL9</accession>
<dbReference type="AlphaFoldDB" id="A0A8K0UNL9"/>
<protein>
    <recommendedName>
        <fullName evidence="1">Small nuclear ribonucleoprotein Prp3 C-terminal domain-containing protein</fullName>
    </recommendedName>
</protein>
<evidence type="ECO:0000259" key="1">
    <source>
        <dbReference type="Pfam" id="PF06544"/>
    </source>
</evidence>
<dbReference type="InterPro" id="IPR059181">
    <property type="entry name" value="RWDD2A-B_C"/>
</dbReference>
<dbReference type="InterPro" id="IPR010541">
    <property type="entry name" value="Prp3_C"/>
</dbReference>
<dbReference type="PANTHER" id="PTHR15955:SF8">
    <property type="entry name" value="RWD DOMAIN-CONTAINING PROTEIN 2B-RELATED"/>
    <property type="match status" value="1"/>
</dbReference>
<dbReference type="PANTHER" id="PTHR15955">
    <property type="entry name" value="RWD DOMAIN CONTAINING PROTEIN 2"/>
    <property type="match status" value="1"/>
</dbReference>
<dbReference type="Pfam" id="PF06544">
    <property type="entry name" value="Prp3_C"/>
    <property type="match status" value="1"/>
</dbReference>
<reference evidence="2" key="1">
    <citation type="journal article" date="2021" name="New Phytol.">
        <title>Evolutionary innovations through gain and loss of genes in the ectomycorrhizal Boletales.</title>
        <authorList>
            <person name="Wu G."/>
            <person name="Miyauchi S."/>
            <person name="Morin E."/>
            <person name="Kuo A."/>
            <person name="Drula E."/>
            <person name="Varga T."/>
            <person name="Kohler A."/>
            <person name="Feng B."/>
            <person name="Cao Y."/>
            <person name="Lipzen A."/>
            <person name="Daum C."/>
            <person name="Hundley H."/>
            <person name="Pangilinan J."/>
            <person name="Johnson J."/>
            <person name="Barry K."/>
            <person name="LaButti K."/>
            <person name="Ng V."/>
            <person name="Ahrendt S."/>
            <person name="Min B."/>
            <person name="Choi I.G."/>
            <person name="Park H."/>
            <person name="Plett J.M."/>
            <person name="Magnuson J."/>
            <person name="Spatafora J.W."/>
            <person name="Nagy L.G."/>
            <person name="Henrissat B."/>
            <person name="Grigoriev I.V."/>
            <person name="Yang Z.L."/>
            <person name="Xu J."/>
            <person name="Martin F.M."/>
        </authorList>
    </citation>
    <scope>NUCLEOTIDE SEQUENCE</scope>
    <source>
        <strain evidence="2">KKN 215</strain>
    </source>
</reference>
<dbReference type="EMBL" id="JAEVFJ010000020">
    <property type="protein sequence ID" value="KAH8099459.1"/>
    <property type="molecule type" value="Genomic_DNA"/>
</dbReference>
<feature type="domain" description="Small nuclear ribonucleoprotein Prp3 C-terminal" evidence="1">
    <location>
        <begin position="219"/>
        <end position="276"/>
    </location>
</feature>
<dbReference type="InterPro" id="IPR017359">
    <property type="entry name" value="Phi-like"/>
</dbReference>